<dbReference type="InterPro" id="IPR036640">
    <property type="entry name" value="ABC1_TM_sf"/>
</dbReference>
<dbReference type="SUPFAM" id="SSF90123">
    <property type="entry name" value="ABC transporter transmembrane region"/>
    <property type="match status" value="1"/>
</dbReference>
<dbReference type="Gene3D" id="3.40.50.300">
    <property type="entry name" value="P-loop containing nucleotide triphosphate hydrolases"/>
    <property type="match status" value="1"/>
</dbReference>
<dbReference type="Pfam" id="PF00005">
    <property type="entry name" value="ABC_tran"/>
    <property type="match status" value="1"/>
</dbReference>
<dbReference type="PROSITE" id="PS50929">
    <property type="entry name" value="ABC_TM1F"/>
    <property type="match status" value="1"/>
</dbReference>
<evidence type="ECO:0000313" key="12">
    <source>
        <dbReference type="EMBL" id="RKP46967.1"/>
    </source>
</evidence>
<evidence type="ECO:0000256" key="4">
    <source>
        <dbReference type="ARBA" id="ARBA00022692"/>
    </source>
</evidence>
<feature type="transmembrane region" description="Helical" evidence="9">
    <location>
        <begin position="171"/>
        <end position="191"/>
    </location>
</feature>
<feature type="transmembrane region" description="Helical" evidence="9">
    <location>
        <begin position="253"/>
        <end position="277"/>
    </location>
</feature>
<dbReference type="Gene3D" id="1.20.1560.10">
    <property type="entry name" value="ABC transporter type 1, transmembrane domain"/>
    <property type="match status" value="1"/>
</dbReference>
<dbReference type="AlphaFoldDB" id="A0A494X8C0"/>
<feature type="transmembrane region" description="Helical" evidence="9">
    <location>
        <begin position="65"/>
        <end position="85"/>
    </location>
</feature>
<dbReference type="PROSITE" id="PS50893">
    <property type="entry name" value="ABC_TRANSPORTER_2"/>
    <property type="match status" value="1"/>
</dbReference>
<dbReference type="PANTHER" id="PTHR24221">
    <property type="entry name" value="ATP-BINDING CASSETTE SUB-FAMILY B"/>
    <property type="match status" value="1"/>
</dbReference>
<comment type="subcellular location">
    <subcellularLocation>
        <location evidence="1">Cell membrane</location>
        <topology evidence="1">Multi-pass membrane protein</topology>
    </subcellularLocation>
</comment>
<dbReference type="PROSITE" id="PS00211">
    <property type="entry name" value="ABC_TRANSPORTER_1"/>
    <property type="match status" value="1"/>
</dbReference>
<dbReference type="Pfam" id="PF00664">
    <property type="entry name" value="ABC_membrane"/>
    <property type="match status" value="1"/>
</dbReference>
<evidence type="ECO:0000256" key="8">
    <source>
        <dbReference type="ARBA" id="ARBA00023136"/>
    </source>
</evidence>
<keyword evidence="4 9" id="KW-0812">Transmembrane</keyword>
<evidence type="ECO:0000256" key="1">
    <source>
        <dbReference type="ARBA" id="ARBA00004651"/>
    </source>
</evidence>
<gene>
    <name evidence="12" type="ORF">D7S89_16605</name>
</gene>
<organism evidence="12 13">
    <name type="scientific">Trinickia fusca</name>
    <dbReference type="NCBI Taxonomy" id="2419777"/>
    <lineage>
        <taxon>Bacteria</taxon>
        <taxon>Pseudomonadati</taxon>
        <taxon>Pseudomonadota</taxon>
        <taxon>Betaproteobacteria</taxon>
        <taxon>Burkholderiales</taxon>
        <taxon>Burkholderiaceae</taxon>
        <taxon>Trinickia</taxon>
    </lineage>
</organism>
<feature type="transmembrane region" description="Helical" evidence="9">
    <location>
        <begin position="289"/>
        <end position="311"/>
    </location>
</feature>
<evidence type="ECO:0000256" key="9">
    <source>
        <dbReference type="SAM" id="Phobius"/>
    </source>
</evidence>
<dbReference type="GO" id="GO:0016887">
    <property type="term" value="F:ATP hydrolysis activity"/>
    <property type="evidence" value="ECO:0007669"/>
    <property type="project" value="InterPro"/>
</dbReference>
<protein>
    <submittedName>
        <fullName evidence="12">ABC transporter ATP-binding protein</fullName>
    </submittedName>
</protein>
<dbReference type="InterPro" id="IPR027417">
    <property type="entry name" value="P-loop_NTPase"/>
</dbReference>
<comment type="caution">
    <text evidence="12">The sequence shown here is derived from an EMBL/GenBank/DDBJ whole genome shotgun (WGS) entry which is preliminary data.</text>
</comment>
<keyword evidence="3" id="KW-0997">Cell inner membrane</keyword>
<evidence type="ECO:0000259" key="11">
    <source>
        <dbReference type="PROSITE" id="PS50929"/>
    </source>
</evidence>
<evidence type="ECO:0000256" key="3">
    <source>
        <dbReference type="ARBA" id="ARBA00022519"/>
    </source>
</evidence>
<dbReference type="PANTHER" id="PTHR24221:SF654">
    <property type="entry name" value="ATP-BINDING CASSETTE SUB-FAMILY B MEMBER 6"/>
    <property type="match status" value="1"/>
</dbReference>
<dbReference type="CDD" id="cd03228">
    <property type="entry name" value="ABCC_MRP_Like"/>
    <property type="match status" value="1"/>
</dbReference>
<evidence type="ECO:0000256" key="2">
    <source>
        <dbReference type="ARBA" id="ARBA00022475"/>
    </source>
</evidence>
<dbReference type="GO" id="GO:0005886">
    <property type="term" value="C:plasma membrane"/>
    <property type="evidence" value="ECO:0007669"/>
    <property type="project" value="UniProtKB-SubCell"/>
</dbReference>
<accession>A0A494X8C0</accession>
<feature type="domain" description="ABC transmembrane type-1" evidence="11">
    <location>
        <begin position="29"/>
        <end position="315"/>
    </location>
</feature>
<dbReference type="GO" id="GO:0140359">
    <property type="term" value="F:ABC-type transporter activity"/>
    <property type="evidence" value="ECO:0007669"/>
    <property type="project" value="InterPro"/>
</dbReference>
<keyword evidence="5" id="KW-0547">Nucleotide-binding</keyword>
<dbReference type="SMART" id="SM00382">
    <property type="entry name" value="AAA"/>
    <property type="match status" value="1"/>
</dbReference>
<dbReference type="OrthoDB" id="8952216at2"/>
<dbReference type="SUPFAM" id="SSF52540">
    <property type="entry name" value="P-loop containing nucleoside triphosphate hydrolases"/>
    <property type="match status" value="1"/>
</dbReference>
<proteinExistence type="predicted"/>
<keyword evidence="2" id="KW-1003">Cell membrane</keyword>
<dbReference type="InterPro" id="IPR039421">
    <property type="entry name" value="Type_1_exporter"/>
</dbReference>
<evidence type="ECO:0000259" key="10">
    <source>
        <dbReference type="PROSITE" id="PS50893"/>
    </source>
</evidence>
<evidence type="ECO:0000256" key="6">
    <source>
        <dbReference type="ARBA" id="ARBA00022840"/>
    </source>
</evidence>
<dbReference type="InterPro" id="IPR017871">
    <property type="entry name" value="ABC_transporter-like_CS"/>
</dbReference>
<dbReference type="EMBL" id="RBZV01000006">
    <property type="protein sequence ID" value="RKP46967.1"/>
    <property type="molecule type" value="Genomic_DNA"/>
</dbReference>
<evidence type="ECO:0000256" key="5">
    <source>
        <dbReference type="ARBA" id="ARBA00022741"/>
    </source>
</evidence>
<feature type="domain" description="ABC transporter" evidence="10">
    <location>
        <begin position="348"/>
        <end position="566"/>
    </location>
</feature>
<dbReference type="GO" id="GO:0034040">
    <property type="term" value="F:ATPase-coupled lipid transmembrane transporter activity"/>
    <property type="evidence" value="ECO:0007669"/>
    <property type="project" value="TreeGrafter"/>
</dbReference>
<evidence type="ECO:0000256" key="7">
    <source>
        <dbReference type="ARBA" id="ARBA00022989"/>
    </source>
</evidence>
<dbReference type="InterPro" id="IPR011527">
    <property type="entry name" value="ABC1_TM_dom"/>
</dbReference>
<feature type="transmembrane region" description="Helical" evidence="9">
    <location>
        <begin position="138"/>
        <end position="159"/>
    </location>
</feature>
<evidence type="ECO:0000313" key="13">
    <source>
        <dbReference type="Proteomes" id="UP000280434"/>
    </source>
</evidence>
<sequence length="566" mass="61779">MRVIEPFKDWISAYRITTRSYRKLPMHFIGATLFMVLLTGIYTLVPYLLRQTTNALSMDDVHRHATSAVLLAGAYGLAWMAAHVFEWLKGMVSAAVLARCDAAFHQALYGRLIRVDYARLTQEDPGKLVSVIARSRDAFSAITFAVFWVIGPTVFQLFLSGAVLWRLASGAFALGFVASMLLLFVATWLIANKSKDSHEQIFGAADTLSSHLVEKLGFMLDIKLNNAYAREDAALRSILDNFVGKISRGNARLALLLAAQAACTGLVFTLFTVTTALGVTRSALQVGDFVMIVGYVVTLTMPFTMLAASLSELRRNHLALREGFGILDLPLERSESKTPLVPKGNPVYRLDRVAVTQGERQILREVNMTVDAGELVVLTGPSGVGKSSLANLMLGLARPTAGIVRLYGKDVGDVAVSDIARTVAVAPQSPMILTGTLRDNLIYGCDNAPPDTFLNELVTLLELQGLAHDGNGDVLDRPLGVQGRALSGGERQRIALGRALARRPSVVILDEPTSSLDAAREARIFAQVRQYVPTLIVITHRQALLKSANRVYRLEDKTVREFISQA</sequence>
<name>A0A494X8C0_9BURK</name>
<keyword evidence="6 12" id="KW-0067">ATP-binding</keyword>
<dbReference type="RefSeq" id="WP_121278906.1">
    <property type="nucleotide sequence ID" value="NZ_RBZV01000006.1"/>
</dbReference>
<keyword evidence="13" id="KW-1185">Reference proteome</keyword>
<keyword evidence="8 9" id="KW-0472">Membrane</keyword>
<feature type="transmembrane region" description="Helical" evidence="9">
    <location>
        <begin position="24"/>
        <end position="45"/>
    </location>
</feature>
<reference evidence="12 13" key="1">
    <citation type="submission" date="2018-10" db="EMBL/GenBank/DDBJ databases">
        <title>Paraburkholderia sp. 7MK8-2, isolated from soil.</title>
        <authorList>
            <person name="Gao Z.-H."/>
            <person name="Qiu L.-H."/>
        </authorList>
    </citation>
    <scope>NUCLEOTIDE SEQUENCE [LARGE SCALE GENOMIC DNA]</scope>
    <source>
        <strain evidence="12 13">7MK8-2</strain>
    </source>
</reference>
<keyword evidence="7 9" id="KW-1133">Transmembrane helix</keyword>
<dbReference type="Proteomes" id="UP000280434">
    <property type="component" value="Unassembled WGS sequence"/>
</dbReference>
<dbReference type="InterPro" id="IPR003439">
    <property type="entry name" value="ABC_transporter-like_ATP-bd"/>
</dbReference>
<dbReference type="GO" id="GO:0005524">
    <property type="term" value="F:ATP binding"/>
    <property type="evidence" value="ECO:0007669"/>
    <property type="project" value="UniProtKB-KW"/>
</dbReference>
<dbReference type="InterPro" id="IPR003593">
    <property type="entry name" value="AAA+_ATPase"/>
</dbReference>